<organism evidence="3 4">
    <name type="scientific">Psychrobacter phenylpyruvicus</name>
    <dbReference type="NCBI Taxonomy" id="29432"/>
    <lineage>
        <taxon>Bacteria</taxon>
        <taxon>Pseudomonadati</taxon>
        <taxon>Pseudomonadota</taxon>
        <taxon>Gammaproteobacteria</taxon>
        <taxon>Moraxellales</taxon>
        <taxon>Moraxellaceae</taxon>
        <taxon>Psychrobacter</taxon>
    </lineage>
</organism>
<dbReference type="EMBL" id="UGVC01000001">
    <property type="protein sequence ID" value="SUD90293.1"/>
    <property type="molecule type" value="Genomic_DNA"/>
</dbReference>
<feature type="region of interest" description="Disordered" evidence="1">
    <location>
        <begin position="185"/>
        <end position="252"/>
    </location>
</feature>
<keyword evidence="2" id="KW-0812">Transmembrane</keyword>
<dbReference type="Proteomes" id="UP000254123">
    <property type="component" value="Unassembled WGS sequence"/>
</dbReference>
<feature type="transmembrane region" description="Helical" evidence="2">
    <location>
        <begin position="41"/>
        <end position="59"/>
    </location>
</feature>
<name>A0A379LIA5_9GAMM</name>
<feature type="transmembrane region" description="Helical" evidence="2">
    <location>
        <begin position="109"/>
        <end position="131"/>
    </location>
</feature>
<evidence type="ECO:0000256" key="2">
    <source>
        <dbReference type="SAM" id="Phobius"/>
    </source>
</evidence>
<feature type="compositionally biased region" description="Basic and acidic residues" evidence="1">
    <location>
        <begin position="197"/>
        <end position="210"/>
    </location>
</feature>
<keyword evidence="2" id="KW-0472">Membrane</keyword>
<keyword evidence="2" id="KW-1133">Transmembrane helix</keyword>
<dbReference type="STRING" id="1123034.GCA_000685805_01808"/>
<keyword evidence="4" id="KW-1185">Reference proteome</keyword>
<dbReference type="RefSeq" id="WP_227674058.1">
    <property type="nucleotide sequence ID" value="NZ_CAJHAQ010000001.1"/>
</dbReference>
<reference evidence="3 4" key="1">
    <citation type="submission" date="2018-06" db="EMBL/GenBank/DDBJ databases">
        <authorList>
            <consortium name="Pathogen Informatics"/>
            <person name="Doyle S."/>
        </authorList>
    </citation>
    <scope>NUCLEOTIDE SEQUENCE [LARGE SCALE GENOMIC DNA]</scope>
    <source>
        <strain evidence="3 4">NCTC10526</strain>
    </source>
</reference>
<sequence length="252" mass="27651">MEWLRNIVINLPLDEISDSVSRLTIWWSNLVADVPADMLPIYAYVGFSVIVLLLWLFIVRILPSPLGGMSWLALFSILLAPGSAAGNTGEVAPASIGVVYGILMKDPGLALRSLLPILVVFAVGLVLGFIWQMIRNIIEKSADESRQQALMDEKANMQLASANYVELVQGEAEVASEPKLTKQKREAAVQKQQMPVQKREVPVQKREVPVAKEVTTENSLQASSDTRLDKNKIDNDSTKPSAAASTLDKKDI</sequence>
<evidence type="ECO:0000256" key="1">
    <source>
        <dbReference type="SAM" id="MobiDB-lite"/>
    </source>
</evidence>
<feature type="compositionally biased region" description="Polar residues" evidence="1">
    <location>
        <begin position="216"/>
        <end position="225"/>
    </location>
</feature>
<gene>
    <name evidence="3" type="ORF">NCTC10526_00616</name>
</gene>
<accession>A0A379LIA5</accession>
<evidence type="ECO:0000313" key="3">
    <source>
        <dbReference type="EMBL" id="SUD90293.1"/>
    </source>
</evidence>
<dbReference type="AlphaFoldDB" id="A0A379LIA5"/>
<feature type="transmembrane region" description="Helical" evidence="2">
    <location>
        <begin position="71"/>
        <end position="89"/>
    </location>
</feature>
<proteinExistence type="predicted"/>
<evidence type="ECO:0000313" key="4">
    <source>
        <dbReference type="Proteomes" id="UP000254123"/>
    </source>
</evidence>
<protein>
    <submittedName>
        <fullName evidence="3">Uncharacterized protein</fullName>
    </submittedName>
</protein>
<feature type="compositionally biased region" description="Basic and acidic residues" evidence="1">
    <location>
        <begin position="226"/>
        <end position="237"/>
    </location>
</feature>